<dbReference type="STRING" id="94869.SAMN04488529_11925"/>
<keyword evidence="1" id="KW-0472">Membrane</keyword>
<keyword evidence="1" id="KW-1133">Transmembrane helix</keyword>
<dbReference type="EMBL" id="JACKWY010000003">
    <property type="protein sequence ID" value="MBB6714173.1"/>
    <property type="molecule type" value="Genomic_DNA"/>
</dbReference>
<sequence>MFKKWDIIIIVVLMVLSFIPEIVFGLILGKEYNSTYAEITVAGEVYKNIPLSAHKGKEIIEVETKYGKSKIEVKDNNIGIIDASCADKICMHPEYINKPGDALVCLPNKLMIEIKGDIEEDIIISH</sequence>
<dbReference type="RefSeq" id="WP_089973207.1">
    <property type="nucleotide sequence ID" value="NZ_CP071376.1"/>
</dbReference>
<dbReference type="GeneID" id="65308630"/>
<reference evidence="2 5" key="2">
    <citation type="submission" date="2020-08" db="EMBL/GenBank/DDBJ databases">
        <title>Clostridia isolated from Swiss meat.</title>
        <authorList>
            <person name="Wambui J."/>
            <person name="Stevens M.J.A."/>
            <person name="Stephan R."/>
        </authorList>
    </citation>
    <scope>NUCLEOTIDE SEQUENCE [LARGE SCALE GENOMIC DNA]</scope>
    <source>
        <strain evidence="2 5">CM001</strain>
    </source>
</reference>
<dbReference type="AlphaFoldDB" id="A0A1H0VTZ6"/>
<evidence type="ECO:0000313" key="2">
    <source>
        <dbReference type="EMBL" id="MBB6714173.1"/>
    </source>
</evidence>
<dbReference type="Gene3D" id="2.60.320.10">
    <property type="entry name" value="N-utilization substance G protein NusG, insert domain"/>
    <property type="match status" value="1"/>
</dbReference>
<protein>
    <submittedName>
        <fullName evidence="2">NusG domain II-containing protein</fullName>
    </submittedName>
</protein>
<dbReference type="Proteomes" id="UP000585258">
    <property type="component" value="Unassembled WGS sequence"/>
</dbReference>
<dbReference type="CDD" id="cd09911">
    <property type="entry name" value="Lin0431_like"/>
    <property type="match status" value="1"/>
</dbReference>
<reference evidence="3 4" key="1">
    <citation type="submission" date="2016-10" db="EMBL/GenBank/DDBJ databases">
        <authorList>
            <person name="de Groot N.N."/>
        </authorList>
    </citation>
    <scope>NUCLEOTIDE SEQUENCE [LARGE SCALE GENOMIC DNA]</scope>
    <source>
        <strain evidence="3 4">DSM 12272</strain>
    </source>
</reference>
<keyword evidence="1" id="KW-0812">Transmembrane</keyword>
<gene>
    <name evidence="2" type="ORF">H7E68_05415</name>
    <name evidence="3" type="ORF">SAMN04488529_11925</name>
</gene>
<organism evidence="3 4">
    <name type="scientific">Clostridium gasigenes</name>
    <dbReference type="NCBI Taxonomy" id="94869"/>
    <lineage>
        <taxon>Bacteria</taxon>
        <taxon>Bacillati</taxon>
        <taxon>Bacillota</taxon>
        <taxon>Clostridia</taxon>
        <taxon>Eubacteriales</taxon>
        <taxon>Clostridiaceae</taxon>
        <taxon>Clostridium</taxon>
    </lineage>
</organism>
<dbReference type="InterPro" id="IPR038690">
    <property type="entry name" value="NusG_2_sf"/>
</dbReference>
<proteinExistence type="predicted"/>
<dbReference type="EMBL" id="FNJM01000019">
    <property type="protein sequence ID" value="SDP81576.1"/>
    <property type="molecule type" value="Genomic_DNA"/>
</dbReference>
<evidence type="ECO:0000313" key="3">
    <source>
        <dbReference type="EMBL" id="SDP81576.1"/>
    </source>
</evidence>
<accession>A0A1H0VTZ6</accession>
<evidence type="ECO:0000313" key="5">
    <source>
        <dbReference type="Proteomes" id="UP000585258"/>
    </source>
</evidence>
<evidence type="ECO:0000256" key="1">
    <source>
        <dbReference type="SAM" id="Phobius"/>
    </source>
</evidence>
<name>A0A1H0VTZ6_9CLOT</name>
<evidence type="ECO:0000313" key="4">
    <source>
        <dbReference type="Proteomes" id="UP000198597"/>
    </source>
</evidence>
<feature type="transmembrane region" description="Helical" evidence="1">
    <location>
        <begin position="7"/>
        <end position="28"/>
    </location>
</feature>
<dbReference type="Proteomes" id="UP000198597">
    <property type="component" value="Unassembled WGS sequence"/>
</dbReference>
<dbReference type="Pfam" id="PF07009">
    <property type="entry name" value="NusG_II"/>
    <property type="match status" value="1"/>
</dbReference>
<keyword evidence="4" id="KW-1185">Reference proteome</keyword>
<dbReference type="OrthoDB" id="47603at2"/>